<evidence type="ECO:0000313" key="1">
    <source>
        <dbReference type="EMBL" id="KNC83433.1"/>
    </source>
</evidence>
<accession>A0A0L0G591</accession>
<name>A0A0L0G591_9EUKA</name>
<dbReference type="GeneID" id="25904824"/>
<organism evidence="1 2">
    <name type="scientific">Sphaeroforma arctica JP610</name>
    <dbReference type="NCBI Taxonomy" id="667725"/>
    <lineage>
        <taxon>Eukaryota</taxon>
        <taxon>Ichthyosporea</taxon>
        <taxon>Ichthyophonida</taxon>
        <taxon>Sphaeroforma</taxon>
    </lineage>
</organism>
<evidence type="ECO:0000313" key="2">
    <source>
        <dbReference type="Proteomes" id="UP000054560"/>
    </source>
</evidence>
<sequence>MASEWDSEDSDSPILASYYSPERQADTKLAYFETMNEGPLWGVSLSDKLETPKPTARRLQSSNGFEKCFKSPFDLYFSTKDMCCIPMDCDELSTVISVQNIANIPFISISPNISAAARKKFHSGADGTIIGTVSKADRALKNETMKIKKVLAYPFSPHVAKESISKCKHSRFHTKIPAKARMGRIHMTVYGNAIWQILAELWLVASASR</sequence>
<gene>
    <name evidence="1" type="ORF">SARC_04320</name>
</gene>
<proteinExistence type="predicted"/>
<dbReference type="Proteomes" id="UP000054560">
    <property type="component" value="Unassembled WGS sequence"/>
</dbReference>
<dbReference type="AlphaFoldDB" id="A0A0L0G591"/>
<reference evidence="1 2" key="1">
    <citation type="submission" date="2011-02" db="EMBL/GenBank/DDBJ databases">
        <title>The Genome Sequence of Sphaeroforma arctica JP610.</title>
        <authorList>
            <consortium name="The Broad Institute Genome Sequencing Platform"/>
            <person name="Russ C."/>
            <person name="Cuomo C."/>
            <person name="Young S.K."/>
            <person name="Zeng Q."/>
            <person name="Gargeya S."/>
            <person name="Alvarado L."/>
            <person name="Berlin A."/>
            <person name="Chapman S.B."/>
            <person name="Chen Z."/>
            <person name="Freedman E."/>
            <person name="Gellesch M."/>
            <person name="Goldberg J."/>
            <person name="Griggs A."/>
            <person name="Gujja S."/>
            <person name="Heilman E."/>
            <person name="Heiman D."/>
            <person name="Howarth C."/>
            <person name="Mehta T."/>
            <person name="Neiman D."/>
            <person name="Pearson M."/>
            <person name="Roberts A."/>
            <person name="Saif S."/>
            <person name="Shea T."/>
            <person name="Shenoy N."/>
            <person name="Sisk P."/>
            <person name="Stolte C."/>
            <person name="Sykes S."/>
            <person name="White J."/>
            <person name="Yandava C."/>
            <person name="Burger G."/>
            <person name="Gray M.W."/>
            <person name="Holland P.W.H."/>
            <person name="King N."/>
            <person name="Lang F.B.F."/>
            <person name="Roger A.J."/>
            <person name="Ruiz-Trillo I."/>
            <person name="Haas B."/>
            <person name="Nusbaum C."/>
            <person name="Birren B."/>
        </authorList>
    </citation>
    <scope>NUCLEOTIDE SEQUENCE [LARGE SCALE GENOMIC DNA]</scope>
    <source>
        <strain evidence="1 2">JP610</strain>
    </source>
</reference>
<dbReference type="RefSeq" id="XP_014157335.1">
    <property type="nucleotide sequence ID" value="XM_014301860.1"/>
</dbReference>
<protein>
    <submittedName>
        <fullName evidence="1">Uncharacterized protein</fullName>
    </submittedName>
</protein>
<dbReference type="EMBL" id="KQ241834">
    <property type="protein sequence ID" value="KNC83433.1"/>
    <property type="molecule type" value="Genomic_DNA"/>
</dbReference>
<keyword evidence="2" id="KW-1185">Reference proteome</keyword>